<dbReference type="Pfam" id="PF07638">
    <property type="entry name" value="Sigma70_ECF"/>
    <property type="match status" value="1"/>
</dbReference>
<dbReference type="NCBIfam" id="TIGR02937">
    <property type="entry name" value="sigma70-ECF"/>
    <property type="match status" value="1"/>
</dbReference>
<proteinExistence type="predicted"/>
<evidence type="ECO:0000256" key="2">
    <source>
        <dbReference type="ARBA" id="ARBA00023082"/>
    </source>
</evidence>
<dbReference type="InterPro" id="IPR013324">
    <property type="entry name" value="RNA_pol_sigma_r3/r4-like"/>
</dbReference>
<keyword evidence="3" id="KW-0804">Transcription</keyword>
<dbReference type="InterPro" id="IPR036388">
    <property type="entry name" value="WH-like_DNA-bd_sf"/>
</dbReference>
<dbReference type="InterPro" id="IPR000488">
    <property type="entry name" value="Death_dom"/>
</dbReference>
<sequence length="184" mass="19905">MAEQATLLLRAWRDGDDASRDRLVEMVYHTLRDMAASQLRGSRGDGLLQPTVLVNEALLRMLGREATFADRAHFCAVASLKMRSVLVDHARALAAAKRDGGEQVTLSAVGAGADPDATAAIDVLALHQALERLAEEDARAARAIEMSYFGGMGHADIAEALGVSVPTVERDLRFARAWLNRALR</sequence>
<dbReference type="PANTHER" id="PTHR43133:SF39">
    <property type="entry name" value="SIMILAR TO RNA POLYMERASE SIGMA-E FACTOR"/>
    <property type="match status" value="1"/>
</dbReference>
<dbReference type="InterPro" id="IPR053812">
    <property type="entry name" value="HTH_Sigma70_ECF-like"/>
</dbReference>
<keyword evidence="1" id="KW-0805">Transcription regulation</keyword>
<reference evidence="6" key="1">
    <citation type="journal article" date="2019" name="Int. J. Syst. Evol. Microbiol.">
        <title>The Global Catalogue of Microorganisms (GCM) 10K type strain sequencing project: providing services to taxonomists for standard genome sequencing and annotation.</title>
        <authorList>
            <consortium name="The Broad Institute Genomics Platform"/>
            <consortium name="The Broad Institute Genome Sequencing Center for Infectious Disease"/>
            <person name="Wu L."/>
            <person name="Ma J."/>
        </authorList>
    </citation>
    <scope>NUCLEOTIDE SEQUENCE [LARGE SCALE GENOMIC DNA]</scope>
    <source>
        <strain evidence="6">CGMCC 1.13574</strain>
    </source>
</reference>
<protein>
    <submittedName>
        <fullName evidence="5">ECF-type sigma factor</fullName>
    </submittedName>
</protein>
<dbReference type="PANTHER" id="PTHR43133">
    <property type="entry name" value="RNA POLYMERASE ECF-TYPE SIGMA FACTO"/>
    <property type="match status" value="1"/>
</dbReference>
<evidence type="ECO:0000313" key="5">
    <source>
        <dbReference type="EMBL" id="MFC4727778.1"/>
    </source>
</evidence>
<keyword evidence="6" id="KW-1185">Reference proteome</keyword>
<dbReference type="PROSITE" id="PS50017">
    <property type="entry name" value="DEATH_DOMAIN"/>
    <property type="match status" value="1"/>
</dbReference>
<dbReference type="SUPFAM" id="SSF88659">
    <property type="entry name" value="Sigma3 and sigma4 domains of RNA polymerase sigma factors"/>
    <property type="match status" value="1"/>
</dbReference>
<name>A0ABV9NL20_9GAMM</name>
<evidence type="ECO:0000256" key="3">
    <source>
        <dbReference type="ARBA" id="ARBA00023163"/>
    </source>
</evidence>
<feature type="domain" description="Death" evidence="4">
    <location>
        <begin position="1"/>
        <end position="43"/>
    </location>
</feature>
<dbReference type="InterPro" id="IPR039425">
    <property type="entry name" value="RNA_pol_sigma-70-like"/>
</dbReference>
<dbReference type="NCBIfam" id="TIGR02999">
    <property type="entry name" value="Sig-70_X6"/>
    <property type="match status" value="1"/>
</dbReference>
<comment type="caution">
    <text evidence="5">The sequence shown here is derived from an EMBL/GenBank/DDBJ whole genome shotgun (WGS) entry which is preliminary data.</text>
</comment>
<keyword evidence="2" id="KW-0731">Sigma factor</keyword>
<dbReference type="EMBL" id="JBHSGG010000017">
    <property type="protein sequence ID" value="MFC4727778.1"/>
    <property type="molecule type" value="Genomic_DNA"/>
</dbReference>
<dbReference type="RefSeq" id="WP_377003796.1">
    <property type="nucleotide sequence ID" value="NZ_JBHSGG010000017.1"/>
</dbReference>
<evidence type="ECO:0000259" key="4">
    <source>
        <dbReference type="PROSITE" id="PS50017"/>
    </source>
</evidence>
<dbReference type="InterPro" id="IPR014284">
    <property type="entry name" value="RNA_pol_sigma-70_dom"/>
</dbReference>
<gene>
    <name evidence="5" type="ORF">ACFO3Q_06290</name>
</gene>
<evidence type="ECO:0000256" key="1">
    <source>
        <dbReference type="ARBA" id="ARBA00023015"/>
    </source>
</evidence>
<accession>A0ABV9NL20</accession>
<organism evidence="5 6">
    <name type="scientific">Coralloluteibacterium thermophilum</name>
    <dbReference type="NCBI Taxonomy" id="2707049"/>
    <lineage>
        <taxon>Bacteria</taxon>
        <taxon>Pseudomonadati</taxon>
        <taxon>Pseudomonadota</taxon>
        <taxon>Gammaproteobacteria</taxon>
        <taxon>Lysobacterales</taxon>
        <taxon>Lysobacteraceae</taxon>
        <taxon>Coralloluteibacterium</taxon>
    </lineage>
</organism>
<dbReference type="Gene3D" id="1.10.10.10">
    <property type="entry name" value="Winged helix-like DNA-binding domain superfamily/Winged helix DNA-binding domain"/>
    <property type="match status" value="1"/>
</dbReference>
<dbReference type="InterPro" id="IPR011517">
    <property type="entry name" value="RNA_pol_sigma70_ECF-like"/>
</dbReference>
<evidence type="ECO:0000313" key="6">
    <source>
        <dbReference type="Proteomes" id="UP001595892"/>
    </source>
</evidence>
<dbReference type="Proteomes" id="UP001595892">
    <property type="component" value="Unassembled WGS sequence"/>
</dbReference>